<keyword evidence="3" id="KW-1185">Reference proteome</keyword>
<dbReference type="Proteomes" id="UP000236454">
    <property type="component" value="Unassembled WGS sequence"/>
</dbReference>
<dbReference type="EMBL" id="FPAS01000003">
    <property type="protein sequence ID" value="SFT73763.1"/>
    <property type="molecule type" value="Genomic_DNA"/>
</dbReference>
<protein>
    <recommendedName>
        <fullName evidence="1">SiaC family regulatory phosphoprotein domain-containing protein</fullName>
    </recommendedName>
</protein>
<reference evidence="2 3" key="1">
    <citation type="submission" date="2016-10" db="EMBL/GenBank/DDBJ databases">
        <authorList>
            <person name="de Groot N.N."/>
        </authorList>
    </citation>
    <scope>NUCLEOTIDE SEQUENCE [LARGE SCALE GENOMIC DNA]</scope>
    <source>
        <strain evidence="2 3">CGMCC 1.7005</strain>
    </source>
</reference>
<name>A0A1I7AFV0_9FLAO</name>
<dbReference type="AlphaFoldDB" id="A0A1I7AFV0"/>
<dbReference type="STRING" id="477690.SAMN05216474_2045"/>
<feature type="domain" description="SiaC family regulatory phosphoprotein" evidence="1">
    <location>
        <begin position="6"/>
        <end position="124"/>
    </location>
</feature>
<evidence type="ECO:0000313" key="2">
    <source>
        <dbReference type="EMBL" id="SFT73763.1"/>
    </source>
</evidence>
<proteinExistence type="predicted"/>
<accession>A0A1I7AFV0</accession>
<gene>
    <name evidence="2" type="ORF">SAMN05216474_2045</name>
</gene>
<dbReference type="Pfam" id="PF09345">
    <property type="entry name" value="SiaC"/>
    <property type="match status" value="1"/>
</dbReference>
<organism evidence="2 3">
    <name type="scientific">Lishizhenia tianjinensis</name>
    <dbReference type="NCBI Taxonomy" id="477690"/>
    <lineage>
        <taxon>Bacteria</taxon>
        <taxon>Pseudomonadati</taxon>
        <taxon>Bacteroidota</taxon>
        <taxon>Flavobacteriia</taxon>
        <taxon>Flavobacteriales</taxon>
        <taxon>Crocinitomicaceae</taxon>
        <taxon>Lishizhenia</taxon>
    </lineage>
</organism>
<dbReference type="InterPro" id="IPR018530">
    <property type="entry name" value="SiaC"/>
</dbReference>
<dbReference type="OrthoDB" id="1467283at2"/>
<evidence type="ECO:0000259" key="1">
    <source>
        <dbReference type="Pfam" id="PF09345"/>
    </source>
</evidence>
<sequence length="133" mass="15425">MDNLFIQATAKSPAIELDSLTGNLKIKGRLIPEDSDKFWIPVQNWVENYAKQPAAKTSFVFDIEYMNITSSKYILNCLYALNEVFLKEQNIEVIWRFKEGDVDVKEIGEDFAFMVKIPFEFCPYSEVEFAMAM</sequence>
<dbReference type="RefSeq" id="WP_090249082.1">
    <property type="nucleotide sequence ID" value="NZ_FPAS01000003.1"/>
</dbReference>
<evidence type="ECO:0000313" key="3">
    <source>
        <dbReference type="Proteomes" id="UP000236454"/>
    </source>
</evidence>